<feature type="site" description="Transition state stabilizer" evidence="26">
    <location>
        <position position="634"/>
    </location>
</feature>
<evidence type="ECO:0000313" key="29">
    <source>
        <dbReference type="EMBL" id="KAG5312435.1"/>
    </source>
</evidence>
<dbReference type="AlphaFoldDB" id="A0A836EGV8"/>
<keyword evidence="11" id="KW-0812">Transmembrane</keyword>
<dbReference type="EC" id="3.4.11.7" evidence="6"/>
<dbReference type="GO" id="GO:0005886">
    <property type="term" value="C:plasma membrane"/>
    <property type="evidence" value="ECO:0007669"/>
    <property type="project" value="UniProtKB-SubCell"/>
</dbReference>
<dbReference type="InterPro" id="IPR024571">
    <property type="entry name" value="ERAP1-like_C_dom"/>
</dbReference>
<comment type="catalytic activity">
    <reaction evidence="1">
        <text>Release of N-terminal glutamate (and to a lesser extent aspartate) from a peptide.</text>
        <dbReference type="EC" id="3.4.11.7"/>
    </reaction>
</comment>
<keyword evidence="15 25" id="KW-0862">Zinc</keyword>
<feature type="binding site" evidence="25">
    <location>
        <position position="569"/>
    </location>
    <ligand>
        <name>Zn(2+)</name>
        <dbReference type="ChEBI" id="CHEBI:29105"/>
        <note>catalytic</note>
    </ligand>
</feature>
<comment type="caution">
    <text evidence="29">The sequence shown here is derived from an EMBL/GenBank/DDBJ whole genome shotgun (WGS) entry which is preliminary data.</text>
</comment>
<feature type="non-terminal residue" evidence="29">
    <location>
        <position position="1048"/>
    </location>
</feature>
<sequence length="1048" mass="122407">MHRDGLHLSPCPPERFSHVRRLSLFPELRLQRLESSVDGTAAATMSGKKATEKVSEIDAHINKQYDIVRRLGKGAYGIVWKAIEKKSKDTVAVKKIFDAFRNQTDAQRTFREIMFLLSFANHENIIKLIGLHKADNDRDIYLVFEYMDNEKSIIKRKVSSVFQLKKLHVMFLKYRHSQCARKMSMRCNVPRTHLQVVETNCKHRRNRQSMIDMGFLKLLLNIGLILAMSFGINGNFEIIRRLSVNTIPIHYNIKLIPYLEEDNSTFHGESNVKIVIYHASQSISLHSRELEINERETTLINDKGTVYKPMEHIHDNVTNILTLNFKNTLSPGFYILNLKFVGILSEVGSVQIGFMKFPYINKEGNKIWIAATQFEPNGARRMFPCWDEPALKATFNISVIHHQKYIALSNMPIREQFQKKKGFILTHFNTTPIMSTYLVAIVIIPISDFTCVSNADETINIWCNSSLASRIKLAYTIAQRITPLLIEYTNSSEKVPKMNHVIIPNFPVYGMENWGLIIYSQESGILYDEIKQPRYKATGTAMLVIHEIIHQWFGNLVTPSWWSYQWLKEGFAMFIQSYILDNLSKFGVIGNFQVNFLMAINQYCLLQDSGSMNSVTLKLNNTLEDGLLFSNEVYVKAPILLRMLHSTITAEVFQKGLIKYLATYQFNSTTPDDLWSTMQSALDESDVPHEDYKIKEVMDTWMNQDRYPIVNVKKNYETGEVTISQICFQKFNETITNKWWIPVTFATQSNPNFSNTMPKYWLRPDQNISFTINSNDWIILNLQQTGYYRVNYDIRNWYKISNYLHSGKYKNIHVFNRAQIINDAFFFMMKENKEISGYLFINIISYLSLETDYVAWYPLFRILTRLKKTLLLPKLENVKLRLIELFDRLLLKIGYEENPHDDDLTIMTKIDVLKFACIFGHVKCKAMAAVKLNKHLERPKIYKIRHWQKFLYCSGLMTANKATWDKMLKLYLKKKHQTEKYQKKLLKSLSCAENPDIIINYLNITAFNTSLFHEKEHSLVFMYIIENHARNDLILDYVLNNFEIIKPK</sequence>
<evidence type="ECO:0000256" key="22">
    <source>
        <dbReference type="ARBA" id="ARBA00023180"/>
    </source>
</evidence>
<keyword evidence="8" id="KW-1003">Cell membrane</keyword>
<keyword evidence="12 25" id="KW-0479">Metal-binding</keyword>
<dbReference type="InterPro" id="IPR017441">
    <property type="entry name" value="Protein_kinase_ATP_BS"/>
</dbReference>
<comment type="subcellular location">
    <subcellularLocation>
        <location evidence="3">Cell membrane</location>
        <topology evidence="3">Lipid-anchor</topology>
        <topology evidence="3">GPI-anchor</topology>
    </subcellularLocation>
    <subcellularLocation>
        <location evidence="2">Cell membrane</location>
        <topology evidence="2">Single-pass type II membrane protein</topology>
    </subcellularLocation>
</comment>
<evidence type="ECO:0000256" key="27">
    <source>
        <dbReference type="PROSITE-ProRule" id="PRU10141"/>
    </source>
</evidence>
<keyword evidence="16" id="KW-0106">Calcium</keyword>
<keyword evidence="9" id="KW-0336">GPI-anchor</keyword>
<feature type="binding site" evidence="25">
    <location>
        <position position="550"/>
    </location>
    <ligand>
        <name>Zn(2+)</name>
        <dbReference type="ChEBI" id="CHEBI:29105"/>
        <note>catalytic</note>
    </ligand>
</feature>
<evidence type="ECO:0000256" key="26">
    <source>
        <dbReference type="PIRSR" id="PIRSR634016-4"/>
    </source>
</evidence>
<evidence type="ECO:0000256" key="16">
    <source>
        <dbReference type="ARBA" id="ARBA00022837"/>
    </source>
</evidence>
<dbReference type="SUPFAM" id="SSF63737">
    <property type="entry name" value="Leukotriene A4 hydrolase N-terminal domain"/>
    <property type="match status" value="1"/>
</dbReference>
<evidence type="ECO:0000256" key="7">
    <source>
        <dbReference type="ARBA" id="ARBA00022438"/>
    </source>
</evidence>
<evidence type="ECO:0000259" key="28">
    <source>
        <dbReference type="PROSITE" id="PS50011"/>
    </source>
</evidence>
<dbReference type="GO" id="GO:0005615">
    <property type="term" value="C:extracellular space"/>
    <property type="evidence" value="ECO:0007669"/>
    <property type="project" value="TreeGrafter"/>
</dbReference>
<keyword evidence="17" id="KW-0735">Signal-anchor</keyword>
<dbReference type="InterPro" id="IPR014782">
    <property type="entry name" value="Peptidase_M1_dom"/>
</dbReference>
<dbReference type="InterPro" id="IPR027268">
    <property type="entry name" value="Peptidase_M4/M1_CTD_sf"/>
</dbReference>
<evidence type="ECO:0000256" key="10">
    <source>
        <dbReference type="ARBA" id="ARBA00022670"/>
    </source>
</evidence>
<evidence type="ECO:0000256" key="20">
    <source>
        <dbReference type="ARBA" id="ARBA00023136"/>
    </source>
</evidence>
<dbReference type="GO" id="GO:0098552">
    <property type="term" value="C:side of membrane"/>
    <property type="evidence" value="ECO:0007669"/>
    <property type="project" value="UniProtKB-KW"/>
</dbReference>
<evidence type="ECO:0000256" key="9">
    <source>
        <dbReference type="ARBA" id="ARBA00022622"/>
    </source>
</evidence>
<dbReference type="GO" id="GO:0006508">
    <property type="term" value="P:proteolysis"/>
    <property type="evidence" value="ECO:0007669"/>
    <property type="project" value="UniProtKB-KW"/>
</dbReference>
<comment type="similarity">
    <text evidence="4">Belongs to the peptidase M1 family.</text>
</comment>
<name>A0A836EGV8_9HYME</name>
<dbReference type="Pfam" id="PF17900">
    <property type="entry name" value="Peptidase_M1_N"/>
    <property type="match status" value="1"/>
</dbReference>
<evidence type="ECO:0000313" key="30">
    <source>
        <dbReference type="Proteomes" id="UP000667349"/>
    </source>
</evidence>
<keyword evidence="19" id="KW-0482">Metalloprotease</keyword>
<dbReference type="GO" id="GO:0042277">
    <property type="term" value="F:peptide binding"/>
    <property type="evidence" value="ECO:0007669"/>
    <property type="project" value="TreeGrafter"/>
</dbReference>
<evidence type="ECO:0000256" key="25">
    <source>
        <dbReference type="PIRSR" id="PIRSR634016-3"/>
    </source>
</evidence>
<keyword evidence="13" id="KW-0732">Signal</keyword>
<comment type="cofactor">
    <cofactor evidence="25">
        <name>Zn(2+)</name>
        <dbReference type="ChEBI" id="CHEBI:29105"/>
    </cofactor>
    <text evidence="25">Binds 1 zinc ion per subunit.</text>
</comment>
<dbReference type="InterPro" id="IPR011009">
    <property type="entry name" value="Kinase-like_dom_sf"/>
</dbReference>
<comment type="subunit">
    <text evidence="5">Homodimer; disulfide-linked.</text>
</comment>
<keyword evidence="27" id="KW-0067">ATP-binding</keyword>
<evidence type="ECO:0000256" key="6">
    <source>
        <dbReference type="ARBA" id="ARBA00012567"/>
    </source>
</evidence>
<keyword evidence="30" id="KW-1185">Reference proteome</keyword>
<evidence type="ECO:0000256" key="1">
    <source>
        <dbReference type="ARBA" id="ARBA00001703"/>
    </source>
</evidence>
<evidence type="ECO:0000256" key="11">
    <source>
        <dbReference type="ARBA" id="ARBA00022692"/>
    </source>
</evidence>
<dbReference type="GO" id="GO:0070006">
    <property type="term" value="F:metalloaminopeptidase activity"/>
    <property type="evidence" value="ECO:0007669"/>
    <property type="project" value="TreeGrafter"/>
</dbReference>
<dbReference type="GO" id="GO:0005737">
    <property type="term" value="C:cytoplasm"/>
    <property type="evidence" value="ECO:0007669"/>
    <property type="project" value="TreeGrafter"/>
</dbReference>
<dbReference type="PRINTS" id="PR00756">
    <property type="entry name" value="ALADIPTASE"/>
</dbReference>
<evidence type="ECO:0000256" key="23">
    <source>
        <dbReference type="ARBA" id="ARBA00023288"/>
    </source>
</evidence>
<dbReference type="GO" id="GO:0004230">
    <property type="term" value="F:glutamyl aminopeptidase activity"/>
    <property type="evidence" value="ECO:0007669"/>
    <property type="project" value="UniProtKB-EC"/>
</dbReference>
<keyword evidence="21" id="KW-1015">Disulfide bond</keyword>
<dbReference type="InterPro" id="IPR045357">
    <property type="entry name" value="Aminopeptidase_N-like_N"/>
</dbReference>
<evidence type="ECO:0000256" key="18">
    <source>
        <dbReference type="ARBA" id="ARBA00022989"/>
    </source>
</evidence>
<evidence type="ECO:0000256" key="4">
    <source>
        <dbReference type="ARBA" id="ARBA00010136"/>
    </source>
</evidence>
<dbReference type="PANTHER" id="PTHR11533">
    <property type="entry name" value="PROTEASE M1 ZINC METALLOPROTEASE"/>
    <property type="match status" value="1"/>
</dbReference>
<dbReference type="GO" id="GO:0043171">
    <property type="term" value="P:peptide catabolic process"/>
    <property type="evidence" value="ECO:0007669"/>
    <property type="project" value="TreeGrafter"/>
</dbReference>
<reference evidence="29" key="1">
    <citation type="submission" date="2020-02" db="EMBL/GenBank/DDBJ databases">
        <title>Relaxed selection underlies rapid genomic changes in the transitions from sociality to social parasitism in ants.</title>
        <authorList>
            <person name="Bi X."/>
        </authorList>
    </citation>
    <scope>NUCLEOTIDE SEQUENCE</scope>
    <source>
        <strain evidence="29">BGI-DK2013a</strain>
        <tissue evidence="29">Whole body</tissue>
    </source>
</reference>
<keyword evidence="10" id="KW-0645">Protease</keyword>
<dbReference type="SMART" id="SM00220">
    <property type="entry name" value="S_TKc"/>
    <property type="match status" value="1"/>
</dbReference>
<dbReference type="CDD" id="cd09601">
    <property type="entry name" value="M1_APN-Q_like"/>
    <property type="match status" value="1"/>
</dbReference>
<dbReference type="InterPro" id="IPR000719">
    <property type="entry name" value="Prot_kinase_dom"/>
</dbReference>
<dbReference type="Gene3D" id="3.30.200.20">
    <property type="entry name" value="Phosphorylase Kinase, domain 1"/>
    <property type="match status" value="1"/>
</dbReference>
<feature type="domain" description="Protein kinase" evidence="28">
    <location>
        <begin position="65"/>
        <end position="405"/>
    </location>
</feature>
<dbReference type="Pfam" id="PF11838">
    <property type="entry name" value="ERAP1_C"/>
    <property type="match status" value="1"/>
</dbReference>
<dbReference type="GO" id="GO:0008270">
    <property type="term" value="F:zinc ion binding"/>
    <property type="evidence" value="ECO:0007669"/>
    <property type="project" value="InterPro"/>
</dbReference>
<dbReference type="InterPro" id="IPR050344">
    <property type="entry name" value="Peptidase_M1_aminopeptidases"/>
</dbReference>
<organism evidence="29 30">
    <name type="scientific">Acromyrmex insinuator</name>
    <dbReference type="NCBI Taxonomy" id="230686"/>
    <lineage>
        <taxon>Eukaryota</taxon>
        <taxon>Metazoa</taxon>
        <taxon>Ecdysozoa</taxon>
        <taxon>Arthropoda</taxon>
        <taxon>Hexapoda</taxon>
        <taxon>Insecta</taxon>
        <taxon>Pterygota</taxon>
        <taxon>Neoptera</taxon>
        <taxon>Endopterygota</taxon>
        <taxon>Hymenoptera</taxon>
        <taxon>Apocrita</taxon>
        <taxon>Aculeata</taxon>
        <taxon>Formicoidea</taxon>
        <taxon>Formicidae</taxon>
        <taxon>Myrmicinae</taxon>
        <taxon>Acromyrmex</taxon>
    </lineage>
</organism>
<evidence type="ECO:0000256" key="15">
    <source>
        <dbReference type="ARBA" id="ARBA00022833"/>
    </source>
</evidence>
<dbReference type="PROSITE" id="PS50011">
    <property type="entry name" value="PROTEIN_KINASE_DOM"/>
    <property type="match status" value="1"/>
</dbReference>
<evidence type="ECO:0000256" key="13">
    <source>
        <dbReference type="ARBA" id="ARBA00022729"/>
    </source>
</evidence>
<dbReference type="InterPro" id="IPR001930">
    <property type="entry name" value="Peptidase_M1"/>
</dbReference>
<dbReference type="Proteomes" id="UP000667349">
    <property type="component" value="Unassembled WGS sequence"/>
</dbReference>
<dbReference type="GO" id="GO:0005524">
    <property type="term" value="F:ATP binding"/>
    <property type="evidence" value="ECO:0007669"/>
    <property type="project" value="UniProtKB-UniRule"/>
</dbReference>
<accession>A0A836EGV8</accession>
<feature type="binding site" evidence="25">
    <location>
        <position position="546"/>
    </location>
    <ligand>
        <name>Zn(2+)</name>
        <dbReference type="ChEBI" id="CHEBI:29105"/>
        <note>catalytic</note>
    </ligand>
</feature>
<dbReference type="InterPro" id="IPR042097">
    <property type="entry name" value="Aminopeptidase_N-like_N_sf"/>
</dbReference>
<dbReference type="Pfam" id="PF00069">
    <property type="entry name" value="Pkinase"/>
    <property type="match status" value="1"/>
</dbReference>
<evidence type="ECO:0000256" key="19">
    <source>
        <dbReference type="ARBA" id="ARBA00023049"/>
    </source>
</evidence>
<feature type="active site" description="Proton acceptor" evidence="24">
    <location>
        <position position="547"/>
    </location>
</feature>
<keyword evidence="23" id="KW-0449">Lipoprotein</keyword>
<evidence type="ECO:0000256" key="2">
    <source>
        <dbReference type="ARBA" id="ARBA00004401"/>
    </source>
</evidence>
<dbReference type="PROSITE" id="PS00107">
    <property type="entry name" value="PROTEIN_KINASE_ATP"/>
    <property type="match status" value="1"/>
</dbReference>
<evidence type="ECO:0000256" key="17">
    <source>
        <dbReference type="ARBA" id="ARBA00022968"/>
    </source>
</evidence>
<evidence type="ECO:0000256" key="5">
    <source>
        <dbReference type="ARBA" id="ARBA00011748"/>
    </source>
</evidence>
<dbReference type="Gene3D" id="2.60.40.1910">
    <property type="match status" value="1"/>
</dbReference>
<dbReference type="Gene3D" id="2.60.40.1730">
    <property type="entry name" value="tricorn interacting facor f3 domain"/>
    <property type="match status" value="1"/>
</dbReference>
<feature type="non-terminal residue" evidence="29">
    <location>
        <position position="1"/>
    </location>
</feature>
<evidence type="ECO:0000256" key="14">
    <source>
        <dbReference type="ARBA" id="ARBA00022801"/>
    </source>
</evidence>
<evidence type="ECO:0000256" key="8">
    <source>
        <dbReference type="ARBA" id="ARBA00022475"/>
    </source>
</evidence>
<dbReference type="Gene3D" id="1.10.390.10">
    <property type="entry name" value="Neutral Protease Domain 2"/>
    <property type="match status" value="1"/>
</dbReference>
<evidence type="ECO:0000256" key="21">
    <source>
        <dbReference type="ARBA" id="ARBA00023157"/>
    </source>
</evidence>
<dbReference type="FunFam" id="3.30.200.20:FF:000166">
    <property type="entry name" value="Mitogen-activated protein kinase"/>
    <property type="match status" value="1"/>
</dbReference>
<keyword evidence="18" id="KW-1133">Transmembrane helix</keyword>
<dbReference type="Pfam" id="PF01433">
    <property type="entry name" value="Peptidase_M1"/>
    <property type="match status" value="1"/>
</dbReference>
<dbReference type="Gene3D" id="1.25.50.20">
    <property type="match status" value="1"/>
</dbReference>
<keyword evidence="27" id="KW-0547">Nucleotide-binding</keyword>
<evidence type="ECO:0000256" key="12">
    <source>
        <dbReference type="ARBA" id="ARBA00022723"/>
    </source>
</evidence>
<gene>
    <name evidence="29" type="primary">Anpep_2</name>
    <name evidence="29" type="ORF">G6Z75_0013568</name>
</gene>
<dbReference type="FunFam" id="2.60.40.1730:FF:000013">
    <property type="entry name" value="Aminopeptidase"/>
    <property type="match status" value="1"/>
</dbReference>
<keyword evidence="22" id="KW-0325">Glycoprotein</keyword>
<dbReference type="SUPFAM" id="SSF55486">
    <property type="entry name" value="Metalloproteases ('zincins'), catalytic domain"/>
    <property type="match status" value="1"/>
</dbReference>
<evidence type="ECO:0000256" key="3">
    <source>
        <dbReference type="ARBA" id="ARBA00004609"/>
    </source>
</evidence>
<dbReference type="InterPro" id="IPR034016">
    <property type="entry name" value="M1_APN-typ"/>
</dbReference>
<proteinExistence type="inferred from homology"/>
<dbReference type="FunFam" id="2.60.40.1910:FF:000008">
    <property type="entry name" value="Aminopeptidase"/>
    <property type="match status" value="1"/>
</dbReference>
<keyword evidence="20" id="KW-0472">Membrane</keyword>
<keyword evidence="7 29" id="KW-0031">Aminopeptidase</keyword>
<dbReference type="EMBL" id="JAANHZ010000331">
    <property type="protein sequence ID" value="KAG5312435.1"/>
    <property type="molecule type" value="Genomic_DNA"/>
</dbReference>
<feature type="binding site" evidence="27">
    <location>
        <position position="95"/>
    </location>
    <ligand>
        <name>ATP</name>
        <dbReference type="ChEBI" id="CHEBI:30616"/>
    </ligand>
</feature>
<keyword evidence="14" id="KW-0378">Hydrolase</keyword>
<evidence type="ECO:0000256" key="24">
    <source>
        <dbReference type="PIRSR" id="PIRSR634016-1"/>
    </source>
</evidence>
<dbReference type="PANTHER" id="PTHR11533:SF276">
    <property type="entry name" value="GLUTAMYL AMINOPEPTIDASE"/>
    <property type="match status" value="1"/>
</dbReference>
<dbReference type="GO" id="GO:0004672">
    <property type="term" value="F:protein kinase activity"/>
    <property type="evidence" value="ECO:0007669"/>
    <property type="project" value="InterPro"/>
</dbReference>
<protein>
    <recommendedName>
        <fullName evidence="6">glutamyl aminopeptidase</fullName>
        <ecNumber evidence="6">3.4.11.7</ecNumber>
    </recommendedName>
</protein>
<dbReference type="SUPFAM" id="SSF56112">
    <property type="entry name" value="Protein kinase-like (PK-like)"/>
    <property type="match status" value="1"/>
</dbReference>